<dbReference type="Proteomes" id="UP000023152">
    <property type="component" value="Unassembled WGS sequence"/>
</dbReference>
<comment type="caution">
    <text evidence="1">The sequence shown here is derived from an EMBL/GenBank/DDBJ whole genome shotgun (WGS) entry which is preliminary data.</text>
</comment>
<proteinExistence type="predicted"/>
<gene>
    <name evidence="1" type="ORF">RFI_05236</name>
</gene>
<protein>
    <submittedName>
        <fullName evidence="1">Uncharacterized protein</fullName>
    </submittedName>
</protein>
<accession>X6P007</accession>
<evidence type="ECO:0000313" key="1">
    <source>
        <dbReference type="EMBL" id="ETO31885.1"/>
    </source>
</evidence>
<organism evidence="1 2">
    <name type="scientific">Reticulomyxa filosa</name>
    <dbReference type="NCBI Taxonomy" id="46433"/>
    <lineage>
        <taxon>Eukaryota</taxon>
        <taxon>Sar</taxon>
        <taxon>Rhizaria</taxon>
        <taxon>Retaria</taxon>
        <taxon>Foraminifera</taxon>
        <taxon>Monothalamids</taxon>
        <taxon>Reticulomyxidae</taxon>
        <taxon>Reticulomyxa</taxon>
    </lineage>
</organism>
<evidence type="ECO:0000313" key="2">
    <source>
        <dbReference type="Proteomes" id="UP000023152"/>
    </source>
</evidence>
<sequence>MINEMYWWERLVDLDNEPALVSDSTLNRVRFGQVEVLEFEQEVGIGSQGVPEKGIPSRKVGEIFFFCHPSHFYLNASLKRVINVLYIGAASLHLGKLINYNSQVPVEAFEIERRSKFFQRAVELKGPNVEVQEDELYTRGRKDEFFRSYTHEGRIQKYQSVNQLLFYWREEKKKLFFQLSKGNKVCFCLLAEEQKFVRSS</sequence>
<name>X6P007_RETFI</name>
<keyword evidence="2" id="KW-1185">Reference proteome</keyword>
<dbReference type="EMBL" id="ASPP01004634">
    <property type="protein sequence ID" value="ETO31885.1"/>
    <property type="molecule type" value="Genomic_DNA"/>
</dbReference>
<reference evidence="1 2" key="1">
    <citation type="journal article" date="2013" name="Curr. Biol.">
        <title>The Genome of the Foraminiferan Reticulomyxa filosa.</title>
        <authorList>
            <person name="Glockner G."/>
            <person name="Hulsmann N."/>
            <person name="Schleicher M."/>
            <person name="Noegel A.A."/>
            <person name="Eichinger L."/>
            <person name="Gallinger C."/>
            <person name="Pawlowski J."/>
            <person name="Sierra R."/>
            <person name="Euteneuer U."/>
            <person name="Pillet L."/>
            <person name="Moustafa A."/>
            <person name="Platzer M."/>
            <person name="Groth M."/>
            <person name="Szafranski K."/>
            <person name="Schliwa M."/>
        </authorList>
    </citation>
    <scope>NUCLEOTIDE SEQUENCE [LARGE SCALE GENOMIC DNA]</scope>
</reference>
<dbReference type="AlphaFoldDB" id="X6P007"/>